<feature type="coiled-coil region" evidence="1">
    <location>
        <begin position="43"/>
        <end position="93"/>
    </location>
</feature>
<sequence length="310" mass="34235">MQQQHQQSSAPNPRRRTSRTHCLLAPRPYEEIYHEQAYLSAHLQQKMQRVEGLIREYSAAQAQLSLGAEGKTRRRLRKLLNLLRCKLEEASEQERAIFGRLGELYMEQSSRDTWERARAAATAPVVLVAPSTPTPENDDDNVSVQKPEIEEEEEGEGTAAPVTPCPSFTLSECSVASSPVPVPPVYTADPGRAGYQAVARCVTADYLESMPEENMEDTAAAKTPTAPQHAAKEDDELRLCTRQSSSSMPEVGSLEHYYVQREAMSQDHGSGNDGEEGCASSGDEGGGRTAVKLRSCRHSMPVMQFTWPEV</sequence>
<feature type="compositionally biased region" description="Polar residues" evidence="2">
    <location>
        <begin position="1"/>
        <end position="11"/>
    </location>
</feature>
<comment type="caution">
    <text evidence="3">The sequence shown here is derived from an EMBL/GenBank/DDBJ whole genome shotgun (WGS) entry which is preliminary data.</text>
</comment>
<keyword evidence="4" id="KW-1185">Reference proteome</keyword>
<evidence type="ECO:0000256" key="2">
    <source>
        <dbReference type="SAM" id="MobiDB-lite"/>
    </source>
</evidence>
<evidence type="ECO:0000256" key="1">
    <source>
        <dbReference type="SAM" id="Coils"/>
    </source>
</evidence>
<protein>
    <submittedName>
        <fullName evidence="3">Uncharacterized protein</fullName>
    </submittedName>
</protein>
<dbReference type="Proteomes" id="UP000076744">
    <property type="component" value="Unassembled WGS sequence"/>
</dbReference>
<dbReference type="RefSeq" id="XP_018702490.1">
    <property type="nucleotide sequence ID" value="XM_018850450.1"/>
</dbReference>
<accession>A0A167R668</accession>
<reference evidence="3 4" key="1">
    <citation type="journal article" date="2016" name="Genome Biol. Evol.">
        <title>Divergent and convergent evolution of fungal pathogenicity.</title>
        <authorList>
            <person name="Shang Y."/>
            <person name="Xiao G."/>
            <person name="Zheng P."/>
            <person name="Cen K."/>
            <person name="Zhan S."/>
            <person name="Wang C."/>
        </authorList>
    </citation>
    <scope>NUCLEOTIDE SEQUENCE [LARGE SCALE GENOMIC DNA]</scope>
    <source>
        <strain evidence="3 4">ARSEF 2679</strain>
    </source>
</reference>
<proteinExistence type="predicted"/>
<keyword evidence="1" id="KW-0175">Coiled coil</keyword>
<dbReference type="STRING" id="1081104.A0A167R668"/>
<dbReference type="AlphaFoldDB" id="A0A167R668"/>
<dbReference type="OrthoDB" id="5226586at2759"/>
<feature type="region of interest" description="Disordered" evidence="2">
    <location>
        <begin position="1"/>
        <end position="20"/>
    </location>
</feature>
<evidence type="ECO:0000313" key="3">
    <source>
        <dbReference type="EMBL" id="OAA58307.1"/>
    </source>
</evidence>
<gene>
    <name evidence="3" type="ORF">ISF_06846</name>
</gene>
<organism evidence="3 4">
    <name type="scientific">Cordyceps fumosorosea (strain ARSEF 2679)</name>
    <name type="common">Isaria fumosorosea</name>
    <dbReference type="NCBI Taxonomy" id="1081104"/>
    <lineage>
        <taxon>Eukaryota</taxon>
        <taxon>Fungi</taxon>
        <taxon>Dikarya</taxon>
        <taxon>Ascomycota</taxon>
        <taxon>Pezizomycotina</taxon>
        <taxon>Sordariomycetes</taxon>
        <taxon>Hypocreomycetidae</taxon>
        <taxon>Hypocreales</taxon>
        <taxon>Cordycipitaceae</taxon>
        <taxon>Cordyceps</taxon>
    </lineage>
</organism>
<feature type="region of interest" description="Disordered" evidence="2">
    <location>
        <begin position="261"/>
        <end position="295"/>
    </location>
</feature>
<evidence type="ECO:0000313" key="4">
    <source>
        <dbReference type="Proteomes" id="UP000076744"/>
    </source>
</evidence>
<dbReference type="EMBL" id="AZHB01000018">
    <property type="protein sequence ID" value="OAA58307.1"/>
    <property type="molecule type" value="Genomic_DNA"/>
</dbReference>
<name>A0A167R668_CORFA</name>
<dbReference type="GeneID" id="30023138"/>
<feature type="region of interest" description="Disordered" evidence="2">
    <location>
        <begin position="129"/>
        <end position="163"/>
    </location>
</feature>